<dbReference type="RefSeq" id="WP_169708873.1">
    <property type="nucleotide sequence ID" value="NZ_CP091512.1"/>
</dbReference>
<reference evidence="3" key="2">
    <citation type="journal article" date="2022" name="Res Sq">
        <title>Evolution of multicellular longitudinally dividing oral cavity symbionts (Neisseriaceae).</title>
        <authorList>
            <person name="Nyongesa S."/>
            <person name="Weber P."/>
            <person name="Bernet E."/>
            <person name="Pullido F."/>
            <person name="Nieckarz M."/>
            <person name="Delaby M."/>
            <person name="Nieves C."/>
            <person name="Viehboeck T."/>
            <person name="Krause N."/>
            <person name="Rivera-Millot A."/>
            <person name="Nakamura A."/>
            <person name="Vischer N."/>
            <person name="VanNieuwenhze M."/>
            <person name="Brun Y."/>
            <person name="Cava F."/>
            <person name="Bulgheresi S."/>
            <person name="Veyrier F."/>
        </authorList>
    </citation>
    <scope>NUCLEOTIDE SEQUENCE</scope>
    <source>
        <strain evidence="3">SAG 1488-6</strain>
    </source>
</reference>
<dbReference type="EMBL" id="CP091512">
    <property type="protein sequence ID" value="UOO91702.1"/>
    <property type="molecule type" value="Genomic_DNA"/>
</dbReference>
<feature type="transmembrane region" description="Helical" evidence="2">
    <location>
        <begin position="6"/>
        <end position="23"/>
    </location>
</feature>
<dbReference type="InterPro" id="IPR021279">
    <property type="entry name" value="DUF2721"/>
</dbReference>
<keyword evidence="2" id="KW-0812">Transmembrane</keyword>
<evidence type="ECO:0000313" key="3">
    <source>
        <dbReference type="EMBL" id="UOO91702.1"/>
    </source>
</evidence>
<dbReference type="Proteomes" id="UP000832034">
    <property type="component" value="Chromosome"/>
</dbReference>
<accession>A0ABY4E7F7</accession>
<feature type="transmembrane region" description="Helical" evidence="2">
    <location>
        <begin position="87"/>
        <end position="107"/>
    </location>
</feature>
<feature type="compositionally biased region" description="Basic and acidic residues" evidence="1">
    <location>
        <begin position="152"/>
        <end position="164"/>
    </location>
</feature>
<evidence type="ECO:0000256" key="2">
    <source>
        <dbReference type="SAM" id="Phobius"/>
    </source>
</evidence>
<protein>
    <submittedName>
        <fullName evidence="3">DUF2721 domain-containing protein</fullName>
    </submittedName>
</protein>
<keyword evidence="4" id="KW-1185">Reference proteome</keyword>
<dbReference type="Pfam" id="PF11026">
    <property type="entry name" value="DUF2721"/>
    <property type="match status" value="1"/>
</dbReference>
<keyword evidence="2" id="KW-1133">Transmembrane helix</keyword>
<evidence type="ECO:0000256" key="1">
    <source>
        <dbReference type="SAM" id="MobiDB-lite"/>
    </source>
</evidence>
<reference evidence="3" key="1">
    <citation type="submission" date="2021-12" db="EMBL/GenBank/DDBJ databases">
        <authorList>
            <person name="Veyrier F.J."/>
        </authorList>
    </citation>
    <scope>NUCLEOTIDE SEQUENCE</scope>
    <source>
        <strain evidence="3">SAG 1488-6</strain>
    </source>
</reference>
<feature type="region of interest" description="Disordered" evidence="1">
    <location>
        <begin position="139"/>
        <end position="164"/>
    </location>
</feature>
<sequence>MTTPALIFPAISLIMLAYTNRFLGVSTVIRNLTHEYQQHPDDSLLLQIDNLQRRVIMVRNMQMFGVACIMLSIASIIALFFESQFWGVSLFTISLSCLVVSLLISMYELILSCHALEIALGDMEKDLKQIAHPILARPRRRTKSKKTVVSEMVRKEEESNDNMR</sequence>
<gene>
    <name evidence="3" type="ORF">LVJ81_08635</name>
</gene>
<organism evidence="3 4">
    <name type="scientific">Vitreoscilla stercoraria</name>
    <dbReference type="NCBI Taxonomy" id="61"/>
    <lineage>
        <taxon>Bacteria</taxon>
        <taxon>Pseudomonadati</taxon>
        <taxon>Pseudomonadota</taxon>
        <taxon>Betaproteobacteria</taxon>
        <taxon>Neisseriales</taxon>
        <taxon>Neisseriaceae</taxon>
        <taxon>Vitreoscilla</taxon>
    </lineage>
</organism>
<keyword evidence="2" id="KW-0472">Membrane</keyword>
<evidence type="ECO:0000313" key="4">
    <source>
        <dbReference type="Proteomes" id="UP000832034"/>
    </source>
</evidence>
<proteinExistence type="predicted"/>
<name>A0ABY4E7F7_VITST</name>
<feature type="transmembrane region" description="Helical" evidence="2">
    <location>
        <begin position="63"/>
        <end position="81"/>
    </location>
</feature>